<dbReference type="InterPro" id="IPR045163">
    <property type="entry name" value="Focadhesin/RST1"/>
</dbReference>
<protein>
    <recommendedName>
        <fullName evidence="1">DUF3730 domain-containing protein</fullName>
    </recommendedName>
</protein>
<keyword evidence="3" id="KW-1185">Reference proteome</keyword>
<dbReference type="InterPro" id="IPR016024">
    <property type="entry name" value="ARM-type_fold"/>
</dbReference>
<gene>
    <name evidence="2" type="ORF">APICC_09726</name>
</gene>
<feature type="domain" description="DUF3730" evidence="1">
    <location>
        <begin position="461"/>
        <end position="680"/>
    </location>
</feature>
<dbReference type="STRING" id="94128.A0A2A3EAI8"/>
<evidence type="ECO:0000259" key="1">
    <source>
        <dbReference type="Pfam" id="PF12530"/>
    </source>
</evidence>
<dbReference type="SUPFAM" id="SSF48371">
    <property type="entry name" value="ARM repeat"/>
    <property type="match status" value="1"/>
</dbReference>
<sequence>MNEIEYKLESTNPVLISHATSKLFESIKKKKCDRETDHISKIAEFKLLLSKRDSTNVTLSISACQALIALVENGLWDINEALSTFTSSISSIKNYMVATTTISHLLTLDLKRDSKNKIIYPFTLHTPQHPFISILIRDKRSWQTVLSQITFIVNHQDYRIKENSIKMLRPVFLYILCNPLLDSMDCCMQQVWQLLIRSKHDTNVQTEVLLWLCTTESHSCVNTNYRILELAEKALSEKNKEYCTALLPMIASLIIQLLKQDSDPRSNFDIILSIIDYCDDYIGNLMLILMAEVITLCPAIYLYNALQICMMITKKMSYVDIFFSSLKASVIKWMAYPSVLCSEALDLAKDLANKVFTKTNLTCNAETIFSNKLFTVFSHSDSYIQFYSELVMHCSNIWNSGDILSWLKNMSRVPIYLKDKCKLLISGLLLQSNESLIVELCCNILVDVTRETNSFGSHVLSLILHKLTKCKSSTETKCLLVVIPELVSTKENVPIINHTLNMLLNGDKQLKYFIIELYLKTLKREPRCYRFVSAAIIQLMKNDYSWYSDATCARAMKYICENYPEHGENLVPLLSQILNRSTNMNGGTASALALGCISILCKASVIDICSTWRVLAPKMEKEKRPIVLESLCELFADAAFYTPSQGLEEYDRLINNIVSKLWTYTTSNDIKVINSALKALASYRLEQLSLKTLPLEFRCNLVLPAAYAKTPIDAVKKPEDILPYIPGICWIQMLQNINKTALSTAGNLLISFVTEEVNSFRSGIYAWPQGEPQNFKYLPEKSVIRAIGEYLRKSNKTDSNNHRIITECLRIFAHKYPKPLPNINWNFLKNTLDLSNETKQYTLSIACHHATISLSAKSFIENYLSMYKTINDMDFNWKNNEHSVLYSNLEDLCQAVQPNIIKPFLEITLKYVIEKMDVGNKNSIELFHSIMYSYAQTLKNPEVCHANSTLLSTILEELLDKIDLTCDQFYSYFAAALELPMKHLERMTSPKVWWETIPGKLKNAIAIRAELVLKKHSSEASLTWLNEIIDETIASTISVQTYFLKIIRNVLINMQFERSSLNWILDLMTQVQGFFMESQQNHFDKIQFYCDILFISIISLSGIDSMLMKEDLLIKSQNIKIKLFPQALTIIFERQDWKHAIPQMMEWLNYMRMSNISSSYKSTFHRALICLRHNSYYKDTETTSIAKNLFVTTANLR</sequence>
<dbReference type="Pfam" id="PF12530">
    <property type="entry name" value="DUF3730"/>
    <property type="match status" value="1"/>
</dbReference>
<accession>A0A2A3EAI8</accession>
<dbReference type="PANTHER" id="PTHR16212">
    <property type="entry name" value="FOCADHESIN FAMILY MEMBER"/>
    <property type="match status" value="1"/>
</dbReference>
<dbReference type="Proteomes" id="UP000242457">
    <property type="component" value="Unassembled WGS sequence"/>
</dbReference>
<dbReference type="EMBL" id="KZ288322">
    <property type="protein sequence ID" value="PBC28206.1"/>
    <property type="molecule type" value="Genomic_DNA"/>
</dbReference>
<dbReference type="OrthoDB" id="6354723at2759"/>
<dbReference type="PANTHER" id="PTHR16212:SF4">
    <property type="entry name" value="FOCADHESIN"/>
    <property type="match status" value="1"/>
</dbReference>
<dbReference type="InterPro" id="IPR022542">
    <property type="entry name" value="FOCAD/RST1_DUF3730"/>
</dbReference>
<evidence type="ECO:0000313" key="3">
    <source>
        <dbReference type="Proteomes" id="UP000242457"/>
    </source>
</evidence>
<organism evidence="2 3">
    <name type="scientific">Apis cerana cerana</name>
    <name type="common">Oriental honeybee</name>
    <dbReference type="NCBI Taxonomy" id="94128"/>
    <lineage>
        <taxon>Eukaryota</taxon>
        <taxon>Metazoa</taxon>
        <taxon>Ecdysozoa</taxon>
        <taxon>Arthropoda</taxon>
        <taxon>Hexapoda</taxon>
        <taxon>Insecta</taxon>
        <taxon>Pterygota</taxon>
        <taxon>Neoptera</taxon>
        <taxon>Endopterygota</taxon>
        <taxon>Hymenoptera</taxon>
        <taxon>Apocrita</taxon>
        <taxon>Aculeata</taxon>
        <taxon>Apoidea</taxon>
        <taxon>Anthophila</taxon>
        <taxon>Apidae</taxon>
        <taxon>Apis</taxon>
    </lineage>
</organism>
<proteinExistence type="predicted"/>
<dbReference type="AlphaFoldDB" id="A0A2A3EAI8"/>
<name>A0A2A3EAI8_APICC</name>
<reference evidence="2 3" key="1">
    <citation type="submission" date="2014-07" db="EMBL/GenBank/DDBJ databases">
        <title>Genomic and transcriptomic analysis on Apis cerana provide comprehensive insights into honey bee biology.</title>
        <authorList>
            <person name="Diao Q."/>
            <person name="Sun L."/>
            <person name="Zheng H."/>
            <person name="Zheng H."/>
            <person name="Xu S."/>
            <person name="Wang S."/>
            <person name="Zeng Z."/>
            <person name="Hu F."/>
            <person name="Su S."/>
            <person name="Wu J."/>
        </authorList>
    </citation>
    <scope>NUCLEOTIDE SEQUENCE [LARGE SCALE GENOMIC DNA]</scope>
    <source>
        <tissue evidence="2">Pupae without intestine</tissue>
    </source>
</reference>
<dbReference type="GO" id="GO:0060147">
    <property type="term" value="P:regulation of post-transcriptional gene silencing"/>
    <property type="evidence" value="ECO:0007669"/>
    <property type="project" value="InterPro"/>
</dbReference>
<evidence type="ECO:0000313" key="2">
    <source>
        <dbReference type="EMBL" id="PBC28206.1"/>
    </source>
</evidence>